<keyword evidence="2" id="KW-1185">Reference proteome</keyword>
<accession>A0AAN6URT9</accession>
<dbReference type="Gene3D" id="1.10.510.10">
    <property type="entry name" value="Transferase(Phosphotransferase) domain 1"/>
    <property type="match status" value="1"/>
</dbReference>
<evidence type="ECO:0000313" key="2">
    <source>
        <dbReference type="Proteomes" id="UP001304895"/>
    </source>
</evidence>
<comment type="caution">
    <text evidence="1">The sequence shown here is derived from an EMBL/GenBank/DDBJ whole genome shotgun (WGS) entry which is preliminary data.</text>
</comment>
<organism evidence="1 2">
    <name type="scientific">Trichocladium antarcticum</name>
    <dbReference type="NCBI Taxonomy" id="1450529"/>
    <lineage>
        <taxon>Eukaryota</taxon>
        <taxon>Fungi</taxon>
        <taxon>Dikarya</taxon>
        <taxon>Ascomycota</taxon>
        <taxon>Pezizomycotina</taxon>
        <taxon>Sordariomycetes</taxon>
        <taxon>Sordariomycetidae</taxon>
        <taxon>Sordariales</taxon>
        <taxon>Chaetomiaceae</taxon>
        <taxon>Trichocladium</taxon>
    </lineage>
</organism>
<dbReference type="AlphaFoldDB" id="A0AAN6URT9"/>
<dbReference type="Proteomes" id="UP001304895">
    <property type="component" value="Unassembled WGS sequence"/>
</dbReference>
<sequence length="246" mass="27859">MRASCTLDALDQPNPEDIILSLDPGRDDCLYRVRRVSGGVNRAVYVTITNLNIIPEEKRTYGPLVIKELSKLEEWRGNWKTLLYDIFGLDVRRSINHRVSAVVHGGRTAFLKIARFLFELPLLTREVEAYHRLAESDVAPSLIGYVFEERPDRVVGFLVEAVEGRVANVADYKECIRALEKLHNFVVYGDLCRYNIIITANGPKFIDFEHSTPITEARNSLVDDEKQSLAVKLVDETGAGRPRGMN</sequence>
<name>A0AAN6URT9_9PEZI</name>
<evidence type="ECO:0000313" key="1">
    <source>
        <dbReference type="EMBL" id="KAK4138042.1"/>
    </source>
</evidence>
<protein>
    <submittedName>
        <fullName evidence="1">Uncharacterized protein</fullName>
    </submittedName>
</protein>
<proteinExistence type="predicted"/>
<reference evidence="1" key="1">
    <citation type="journal article" date="2023" name="Mol. Phylogenet. Evol.">
        <title>Genome-scale phylogeny and comparative genomics of the fungal order Sordariales.</title>
        <authorList>
            <person name="Hensen N."/>
            <person name="Bonometti L."/>
            <person name="Westerberg I."/>
            <person name="Brannstrom I.O."/>
            <person name="Guillou S."/>
            <person name="Cros-Aarteil S."/>
            <person name="Calhoun S."/>
            <person name="Haridas S."/>
            <person name="Kuo A."/>
            <person name="Mondo S."/>
            <person name="Pangilinan J."/>
            <person name="Riley R."/>
            <person name="LaButti K."/>
            <person name="Andreopoulos B."/>
            <person name="Lipzen A."/>
            <person name="Chen C."/>
            <person name="Yan M."/>
            <person name="Daum C."/>
            <person name="Ng V."/>
            <person name="Clum A."/>
            <person name="Steindorff A."/>
            <person name="Ohm R.A."/>
            <person name="Martin F."/>
            <person name="Silar P."/>
            <person name="Natvig D.O."/>
            <person name="Lalanne C."/>
            <person name="Gautier V."/>
            <person name="Ament-Velasquez S.L."/>
            <person name="Kruys A."/>
            <person name="Hutchinson M.I."/>
            <person name="Powell A.J."/>
            <person name="Barry K."/>
            <person name="Miller A.N."/>
            <person name="Grigoriev I.V."/>
            <person name="Debuchy R."/>
            <person name="Gladieux P."/>
            <person name="Hiltunen Thoren M."/>
            <person name="Johannesson H."/>
        </authorList>
    </citation>
    <scope>NUCLEOTIDE SEQUENCE</scope>
    <source>
        <strain evidence="1">CBS 123565</strain>
    </source>
</reference>
<dbReference type="InterPro" id="IPR011009">
    <property type="entry name" value="Kinase-like_dom_sf"/>
</dbReference>
<dbReference type="SUPFAM" id="SSF56112">
    <property type="entry name" value="Protein kinase-like (PK-like)"/>
    <property type="match status" value="1"/>
</dbReference>
<gene>
    <name evidence="1" type="ORF">BT67DRAFT_447697</name>
</gene>
<dbReference type="EMBL" id="MU853402">
    <property type="protein sequence ID" value="KAK4138042.1"/>
    <property type="molecule type" value="Genomic_DNA"/>
</dbReference>
<reference evidence="1" key="2">
    <citation type="submission" date="2023-05" db="EMBL/GenBank/DDBJ databases">
        <authorList>
            <consortium name="Lawrence Berkeley National Laboratory"/>
            <person name="Steindorff A."/>
            <person name="Hensen N."/>
            <person name="Bonometti L."/>
            <person name="Westerberg I."/>
            <person name="Brannstrom I.O."/>
            <person name="Guillou S."/>
            <person name="Cros-Aarteil S."/>
            <person name="Calhoun S."/>
            <person name="Haridas S."/>
            <person name="Kuo A."/>
            <person name="Mondo S."/>
            <person name="Pangilinan J."/>
            <person name="Riley R."/>
            <person name="Labutti K."/>
            <person name="Andreopoulos B."/>
            <person name="Lipzen A."/>
            <person name="Chen C."/>
            <person name="Yanf M."/>
            <person name="Daum C."/>
            <person name="Ng V."/>
            <person name="Clum A."/>
            <person name="Ohm R."/>
            <person name="Martin F."/>
            <person name="Silar P."/>
            <person name="Natvig D."/>
            <person name="Lalanne C."/>
            <person name="Gautier V."/>
            <person name="Ament-Velasquez S.L."/>
            <person name="Kruys A."/>
            <person name="Hutchinson M.I."/>
            <person name="Powell A.J."/>
            <person name="Barry K."/>
            <person name="Miller A.N."/>
            <person name="Grigoriev I.V."/>
            <person name="Debuchy R."/>
            <person name="Gladieux P."/>
            <person name="Thoren M.H."/>
            <person name="Johannesson H."/>
        </authorList>
    </citation>
    <scope>NUCLEOTIDE SEQUENCE</scope>
    <source>
        <strain evidence="1">CBS 123565</strain>
    </source>
</reference>